<reference evidence="1 2" key="1">
    <citation type="submission" date="2015-11" db="EMBL/GenBank/DDBJ databases">
        <title>Genomic analysis of 38 Legionella species identifies large and diverse effector repertoires.</title>
        <authorList>
            <person name="Burstein D."/>
            <person name="Amaro F."/>
            <person name="Zusman T."/>
            <person name="Lifshitz Z."/>
            <person name="Cohen O."/>
            <person name="Gilbert J.A."/>
            <person name="Pupko T."/>
            <person name="Shuman H.A."/>
            <person name="Segal G."/>
        </authorList>
    </citation>
    <scope>NUCLEOTIDE SEQUENCE [LARGE SCALE GENOMIC DNA]</scope>
    <source>
        <strain evidence="1 2">Mt.St.Helens-4</strain>
    </source>
</reference>
<comment type="caution">
    <text evidence="1">The sequence shown here is derived from an EMBL/GenBank/DDBJ whole genome shotgun (WGS) entry which is preliminary data.</text>
</comment>
<dbReference type="Proteomes" id="UP000054621">
    <property type="component" value="Unassembled WGS sequence"/>
</dbReference>
<accession>A0A0W0YTA5</accession>
<dbReference type="RefSeq" id="WP_027270026.1">
    <property type="nucleotide sequence ID" value="NZ_CAAAJE010000005.1"/>
</dbReference>
<evidence type="ECO:0000313" key="2">
    <source>
        <dbReference type="Proteomes" id="UP000054621"/>
    </source>
</evidence>
<dbReference type="eggNOG" id="ENOG5032C2Q">
    <property type="taxonomic scope" value="Bacteria"/>
</dbReference>
<protein>
    <submittedName>
        <fullName evidence="1">ABC transporter permease</fullName>
    </submittedName>
</protein>
<name>A0A0W0YTA5_9GAMM</name>
<evidence type="ECO:0000313" key="1">
    <source>
        <dbReference type="EMBL" id="KTD60109.1"/>
    </source>
</evidence>
<sequence>MHAYETILSKQEKKWILERRVTRLSDNREVQIYPMGAERYLSSALMGNQKCRYNIRADVEGKNVLVIPGHGNSSFLVAQAGAKSVTVYDKDPITIAWMKAFKKYYHYREYDAQGKSLASIGELFTSLTYWYPALIKIPGVKLIHFLLWIGHPNSLRRTYIHYMVELVQKALQMKRKEDFELDKKIQFHVGTVEEISIIHGKQSFHTAFIPYLLGVENGIENEKEIVQFLKKLIEIIPNGRIIVSPSKDVKDFHLFGKRYFMTTKYTNIYDIPGLKEYLLENDDHWFRSQGLAVFGQHQTRCI</sequence>
<dbReference type="STRING" id="28087.Lsai_0219"/>
<dbReference type="PATRIC" id="fig|28087.4.peg.232"/>
<organism evidence="1 2">
    <name type="scientific">Legionella sainthelensi</name>
    <dbReference type="NCBI Taxonomy" id="28087"/>
    <lineage>
        <taxon>Bacteria</taxon>
        <taxon>Pseudomonadati</taxon>
        <taxon>Pseudomonadota</taxon>
        <taxon>Gammaproteobacteria</taxon>
        <taxon>Legionellales</taxon>
        <taxon>Legionellaceae</taxon>
        <taxon>Legionella</taxon>
    </lineage>
</organism>
<dbReference type="OrthoDB" id="5643756at2"/>
<gene>
    <name evidence="1" type="ORF">Lsai_0219</name>
</gene>
<dbReference type="AlphaFoldDB" id="A0A0W0YTA5"/>
<proteinExistence type="predicted"/>
<dbReference type="EMBL" id="LNYV01000003">
    <property type="protein sequence ID" value="KTD60109.1"/>
    <property type="molecule type" value="Genomic_DNA"/>
</dbReference>